<dbReference type="AlphaFoldDB" id="A0A453BHD6"/>
<evidence type="ECO:0000313" key="2">
    <source>
        <dbReference type="Proteomes" id="UP000015105"/>
    </source>
</evidence>
<sequence>QIKFVIDERLRGKGYKRKDVLCKLKSLLSDDEALGYAEYVIKWEQIPIDKRSHLMRERQEHFQKQRIENSMGSSEPTPKQISYLRSLGCTITPTSRLHASNLIEKYKSL</sequence>
<keyword evidence="2" id="KW-1185">Reference proteome</keyword>
<evidence type="ECO:0000313" key="1">
    <source>
        <dbReference type="EnsemblPlants" id="AET2Gv20508000.45"/>
    </source>
</evidence>
<reference evidence="2" key="1">
    <citation type="journal article" date="2014" name="Science">
        <title>Ancient hybridizations among the ancestral genomes of bread wheat.</title>
        <authorList>
            <consortium name="International Wheat Genome Sequencing Consortium,"/>
            <person name="Marcussen T."/>
            <person name="Sandve S.R."/>
            <person name="Heier L."/>
            <person name="Spannagl M."/>
            <person name="Pfeifer M."/>
            <person name="Jakobsen K.S."/>
            <person name="Wulff B.B."/>
            <person name="Steuernagel B."/>
            <person name="Mayer K.F."/>
            <person name="Olsen O.A."/>
        </authorList>
    </citation>
    <scope>NUCLEOTIDE SEQUENCE [LARGE SCALE GENOMIC DNA]</scope>
    <source>
        <strain evidence="2">cv. AL8/78</strain>
    </source>
</reference>
<reference evidence="2" key="2">
    <citation type="journal article" date="2017" name="Nat. Plants">
        <title>The Aegilops tauschii genome reveals multiple impacts of transposons.</title>
        <authorList>
            <person name="Zhao G."/>
            <person name="Zou C."/>
            <person name="Li K."/>
            <person name="Wang K."/>
            <person name="Li T."/>
            <person name="Gao L."/>
            <person name="Zhang X."/>
            <person name="Wang H."/>
            <person name="Yang Z."/>
            <person name="Liu X."/>
            <person name="Jiang W."/>
            <person name="Mao L."/>
            <person name="Kong X."/>
            <person name="Jiao Y."/>
            <person name="Jia J."/>
        </authorList>
    </citation>
    <scope>NUCLEOTIDE SEQUENCE [LARGE SCALE GENOMIC DNA]</scope>
    <source>
        <strain evidence="2">cv. AL8/78</strain>
    </source>
</reference>
<dbReference type="Gramene" id="AET2Gv20508000.45">
    <property type="protein sequence ID" value="AET2Gv20508000.45"/>
    <property type="gene ID" value="AET2Gv20508000"/>
</dbReference>
<name>A0A453BHD6_AEGTS</name>
<reference evidence="1" key="5">
    <citation type="journal article" date="2021" name="G3 (Bethesda)">
        <title>Aegilops tauschii genome assembly Aet v5.0 features greater sequence contiguity and improved annotation.</title>
        <authorList>
            <person name="Wang L."/>
            <person name="Zhu T."/>
            <person name="Rodriguez J.C."/>
            <person name="Deal K.R."/>
            <person name="Dubcovsky J."/>
            <person name="McGuire P.E."/>
            <person name="Lux T."/>
            <person name="Spannagl M."/>
            <person name="Mayer K.F.X."/>
            <person name="Baldrich P."/>
            <person name="Meyers B.C."/>
            <person name="Huo N."/>
            <person name="Gu Y.Q."/>
            <person name="Zhou H."/>
            <person name="Devos K.M."/>
            <person name="Bennetzen J.L."/>
            <person name="Unver T."/>
            <person name="Budak H."/>
            <person name="Gulick P.J."/>
            <person name="Galiba G."/>
            <person name="Kalapos B."/>
            <person name="Nelson D.R."/>
            <person name="Li P."/>
            <person name="You F.M."/>
            <person name="Luo M.C."/>
            <person name="Dvorak J."/>
        </authorList>
    </citation>
    <scope>NUCLEOTIDE SEQUENCE [LARGE SCALE GENOMIC DNA]</scope>
    <source>
        <strain evidence="1">cv. AL8/78</strain>
    </source>
</reference>
<organism evidence="1 2">
    <name type="scientific">Aegilops tauschii subsp. strangulata</name>
    <name type="common">Goatgrass</name>
    <dbReference type="NCBI Taxonomy" id="200361"/>
    <lineage>
        <taxon>Eukaryota</taxon>
        <taxon>Viridiplantae</taxon>
        <taxon>Streptophyta</taxon>
        <taxon>Embryophyta</taxon>
        <taxon>Tracheophyta</taxon>
        <taxon>Spermatophyta</taxon>
        <taxon>Magnoliopsida</taxon>
        <taxon>Liliopsida</taxon>
        <taxon>Poales</taxon>
        <taxon>Poaceae</taxon>
        <taxon>BOP clade</taxon>
        <taxon>Pooideae</taxon>
        <taxon>Triticodae</taxon>
        <taxon>Triticeae</taxon>
        <taxon>Triticinae</taxon>
        <taxon>Aegilops</taxon>
    </lineage>
</organism>
<reference evidence="1" key="3">
    <citation type="journal article" date="2017" name="Nature">
        <title>Genome sequence of the progenitor of the wheat D genome Aegilops tauschii.</title>
        <authorList>
            <person name="Luo M.C."/>
            <person name="Gu Y.Q."/>
            <person name="Puiu D."/>
            <person name="Wang H."/>
            <person name="Twardziok S.O."/>
            <person name="Deal K.R."/>
            <person name="Huo N."/>
            <person name="Zhu T."/>
            <person name="Wang L."/>
            <person name="Wang Y."/>
            <person name="McGuire P.E."/>
            <person name="Liu S."/>
            <person name="Long H."/>
            <person name="Ramasamy R.K."/>
            <person name="Rodriguez J.C."/>
            <person name="Van S.L."/>
            <person name="Yuan L."/>
            <person name="Wang Z."/>
            <person name="Xia Z."/>
            <person name="Xiao L."/>
            <person name="Anderson O.D."/>
            <person name="Ouyang S."/>
            <person name="Liang Y."/>
            <person name="Zimin A.V."/>
            <person name="Pertea G."/>
            <person name="Qi P."/>
            <person name="Bennetzen J.L."/>
            <person name="Dai X."/>
            <person name="Dawson M.W."/>
            <person name="Muller H.G."/>
            <person name="Kugler K."/>
            <person name="Rivarola-Duarte L."/>
            <person name="Spannagl M."/>
            <person name="Mayer K.F.X."/>
            <person name="Lu F.H."/>
            <person name="Bevan M.W."/>
            <person name="Leroy P."/>
            <person name="Li P."/>
            <person name="You F.M."/>
            <person name="Sun Q."/>
            <person name="Liu Z."/>
            <person name="Lyons E."/>
            <person name="Wicker T."/>
            <person name="Salzberg S.L."/>
            <person name="Devos K.M."/>
            <person name="Dvorak J."/>
        </authorList>
    </citation>
    <scope>NUCLEOTIDE SEQUENCE [LARGE SCALE GENOMIC DNA]</scope>
    <source>
        <strain evidence="1">cv. AL8/78</strain>
    </source>
</reference>
<accession>A0A453BHD6</accession>
<proteinExistence type="predicted"/>
<dbReference type="Proteomes" id="UP000015105">
    <property type="component" value="Chromosome 2D"/>
</dbReference>
<protein>
    <submittedName>
        <fullName evidence="1">Uncharacterized protein</fullName>
    </submittedName>
</protein>
<dbReference type="EnsemblPlants" id="AET2Gv20508000.45">
    <property type="protein sequence ID" value="AET2Gv20508000.45"/>
    <property type="gene ID" value="AET2Gv20508000"/>
</dbReference>
<reference evidence="1" key="4">
    <citation type="submission" date="2019-03" db="UniProtKB">
        <authorList>
            <consortium name="EnsemblPlants"/>
        </authorList>
    </citation>
    <scope>IDENTIFICATION</scope>
</reference>